<evidence type="ECO:0000313" key="8">
    <source>
        <dbReference type="EMBL" id="GAG66131.1"/>
    </source>
</evidence>
<reference evidence="8" key="1">
    <citation type="journal article" date="2014" name="Front. Microbiol.">
        <title>High frequency of phylogenetically diverse reductive dehalogenase-homologous genes in deep subseafloor sedimentary metagenomes.</title>
        <authorList>
            <person name="Kawai M."/>
            <person name="Futagami T."/>
            <person name="Toyoda A."/>
            <person name="Takaki Y."/>
            <person name="Nishi S."/>
            <person name="Hori S."/>
            <person name="Arai W."/>
            <person name="Tsubouchi T."/>
            <person name="Morono Y."/>
            <person name="Uchiyama I."/>
            <person name="Ito T."/>
            <person name="Fujiyama A."/>
            <person name="Inagaki F."/>
            <person name="Takami H."/>
        </authorList>
    </citation>
    <scope>NUCLEOTIDE SEQUENCE</scope>
    <source>
        <strain evidence="8">Expedition CK06-06</strain>
    </source>
</reference>
<dbReference type="InterPro" id="IPR000014">
    <property type="entry name" value="PAS"/>
</dbReference>
<keyword evidence="4" id="KW-0808">Transferase</keyword>
<feature type="domain" description="PAS" evidence="6">
    <location>
        <begin position="169"/>
        <end position="240"/>
    </location>
</feature>
<dbReference type="AlphaFoldDB" id="X1B2B2"/>
<evidence type="ECO:0000256" key="1">
    <source>
        <dbReference type="ARBA" id="ARBA00000085"/>
    </source>
</evidence>
<dbReference type="NCBIfam" id="TIGR00229">
    <property type="entry name" value="sensory_box"/>
    <property type="match status" value="3"/>
</dbReference>
<dbReference type="PROSITE" id="PS50112">
    <property type="entry name" value="PAS"/>
    <property type="match status" value="2"/>
</dbReference>
<evidence type="ECO:0000256" key="3">
    <source>
        <dbReference type="ARBA" id="ARBA00022553"/>
    </source>
</evidence>
<comment type="catalytic activity">
    <reaction evidence="1">
        <text>ATP + protein L-histidine = ADP + protein N-phospho-L-histidine.</text>
        <dbReference type="EC" id="2.7.13.3"/>
    </reaction>
</comment>
<comment type="caution">
    <text evidence="8">The sequence shown here is derived from an EMBL/GenBank/DDBJ whole genome shotgun (WGS) entry which is preliminary data.</text>
</comment>
<feature type="domain" description="PAC" evidence="7">
    <location>
        <begin position="240"/>
        <end position="294"/>
    </location>
</feature>
<evidence type="ECO:0000256" key="5">
    <source>
        <dbReference type="ARBA" id="ARBA00022777"/>
    </source>
</evidence>
<dbReference type="EMBL" id="BART01004087">
    <property type="protein sequence ID" value="GAG66131.1"/>
    <property type="molecule type" value="Genomic_DNA"/>
</dbReference>
<evidence type="ECO:0000259" key="7">
    <source>
        <dbReference type="PROSITE" id="PS50113"/>
    </source>
</evidence>
<evidence type="ECO:0000256" key="4">
    <source>
        <dbReference type="ARBA" id="ARBA00022679"/>
    </source>
</evidence>
<dbReference type="EC" id="2.7.13.3" evidence="2"/>
<dbReference type="Gene3D" id="3.30.450.20">
    <property type="entry name" value="PAS domain"/>
    <property type="match status" value="3"/>
</dbReference>
<evidence type="ECO:0000256" key="2">
    <source>
        <dbReference type="ARBA" id="ARBA00012438"/>
    </source>
</evidence>
<organism evidence="8">
    <name type="scientific">marine sediment metagenome</name>
    <dbReference type="NCBI Taxonomy" id="412755"/>
    <lineage>
        <taxon>unclassified sequences</taxon>
        <taxon>metagenomes</taxon>
        <taxon>ecological metagenomes</taxon>
    </lineage>
</organism>
<dbReference type="Pfam" id="PF13426">
    <property type="entry name" value="PAS_9"/>
    <property type="match status" value="2"/>
</dbReference>
<feature type="domain" description="PAC" evidence="7">
    <location>
        <begin position="117"/>
        <end position="168"/>
    </location>
</feature>
<dbReference type="CDD" id="cd00130">
    <property type="entry name" value="PAS"/>
    <property type="match status" value="2"/>
</dbReference>
<dbReference type="SUPFAM" id="SSF55785">
    <property type="entry name" value="PYP-like sensor domain (PAS domain)"/>
    <property type="match status" value="3"/>
</dbReference>
<dbReference type="PROSITE" id="PS50113">
    <property type="entry name" value="PAC"/>
    <property type="match status" value="3"/>
</dbReference>
<proteinExistence type="predicted"/>
<dbReference type="SMART" id="SM00086">
    <property type="entry name" value="PAC"/>
    <property type="match status" value="3"/>
</dbReference>
<dbReference type="InterPro" id="IPR052162">
    <property type="entry name" value="Sensor_kinase/Photoreceptor"/>
</dbReference>
<name>X1B2B2_9ZZZZ</name>
<dbReference type="InterPro" id="IPR001610">
    <property type="entry name" value="PAC"/>
</dbReference>
<dbReference type="InterPro" id="IPR000700">
    <property type="entry name" value="PAS-assoc_C"/>
</dbReference>
<dbReference type="InterPro" id="IPR035965">
    <property type="entry name" value="PAS-like_dom_sf"/>
</dbReference>
<gene>
    <name evidence="8" type="ORF">S01H4_10592</name>
</gene>
<feature type="non-terminal residue" evidence="8">
    <location>
        <position position="1"/>
    </location>
</feature>
<feature type="non-terminal residue" evidence="8">
    <location>
        <position position="302"/>
    </location>
</feature>
<feature type="domain" description="PAC" evidence="7">
    <location>
        <begin position="1"/>
        <end position="47"/>
    </location>
</feature>
<dbReference type="PANTHER" id="PTHR43304">
    <property type="entry name" value="PHYTOCHROME-LIKE PROTEIN CPH1"/>
    <property type="match status" value="1"/>
</dbReference>
<keyword evidence="3" id="KW-0597">Phosphoprotein</keyword>
<protein>
    <recommendedName>
        <fullName evidence="2">histidine kinase</fullName>
        <ecNumber evidence="2">2.7.13.3</ecNumber>
    </recommendedName>
</protein>
<dbReference type="PANTHER" id="PTHR43304:SF1">
    <property type="entry name" value="PAC DOMAIN-CONTAINING PROTEIN"/>
    <property type="match status" value="1"/>
</dbReference>
<dbReference type="SMART" id="SM00091">
    <property type="entry name" value="PAS"/>
    <property type="match status" value="2"/>
</dbReference>
<feature type="domain" description="PAS" evidence="6">
    <location>
        <begin position="48"/>
        <end position="119"/>
    </location>
</feature>
<sequence>NLKRKDGTSFFANVYANRIFKDNRVIGARCIIHDITEMKITQEKIIESEEKYRVLSENAQDLITVVDNHFKIDYINEKAHKRLMGYSSEDLLGKKALDLIHPDDRELVIKALKDRYKSIEVRIRKNDGKYVWMETTADYYKNPDGKNYVLTIARDISDRKEAAQKLIESEKKYKELANSLPEVIFEIDLNFNLVYTNAIASKIFGYSHEDFKKGLNANDFILEEDRDEVIRNLNLIFRGKTVDPGIMQLRKKDGTLFYGTINATPIYKDSKIVGMRSIIHDVTEMVEAEQRIKESEEQFRTI</sequence>
<keyword evidence="5" id="KW-0418">Kinase</keyword>
<dbReference type="Pfam" id="PF08447">
    <property type="entry name" value="PAS_3"/>
    <property type="match status" value="1"/>
</dbReference>
<dbReference type="InterPro" id="IPR013655">
    <property type="entry name" value="PAS_fold_3"/>
</dbReference>
<evidence type="ECO:0000259" key="6">
    <source>
        <dbReference type="PROSITE" id="PS50112"/>
    </source>
</evidence>
<dbReference type="GO" id="GO:0004673">
    <property type="term" value="F:protein histidine kinase activity"/>
    <property type="evidence" value="ECO:0007669"/>
    <property type="project" value="UniProtKB-EC"/>
</dbReference>
<accession>X1B2B2</accession>